<protein>
    <submittedName>
        <fullName evidence="2">Uncharacterized protein</fullName>
    </submittedName>
</protein>
<name>A0A0D2EVT7_9EURO</name>
<feature type="region of interest" description="Disordered" evidence="1">
    <location>
        <begin position="149"/>
        <end position="181"/>
    </location>
</feature>
<dbReference type="OrthoDB" id="10473371at2759"/>
<evidence type="ECO:0000256" key="1">
    <source>
        <dbReference type="SAM" id="MobiDB-lite"/>
    </source>
</evidence>
<reference evidence="2 3" key="1">
    <citation type="submission" date="2015-01" db="EMBL/GenBank/DDBJ databases">
        <title>The Genome Sequence of Exophiala xenobiotica CBS118157.</title>
        <authorList>
            <consortium name="The Broad Institute Genomics Platform"/>
            <person name="Cuomo C."/>
            <person name="de Hoog S."/>
            <person name="Gorbushina A."/>
            <person name="Stielow B."/>
            <person name="Teixiera M."/>
            <person name="Abouelleil A."/>
            <person name="Chapman S.B."/>
            <person name="Priest M."/>
            <person name="Young S.K."/>
            <person name="Wortman J."/>
            <person name="Nusbaum C."/>
            <person name="Birren B."/>
        </authorList>
    </citation>
    <scope>NUCLEOTIDE SEQUENCE [LARGE SCALE GENOMIC DNA]</scope>
    <source>
        <strain evidence="2 3">CBS 118157</strain>
    </source>
</reference>
<sequence length="226" mass="25393">MARQPLIENMSPKDSWCHEEADGRLLLKKAYSRLKHGTGAVVLSAPAAAALALTDLCCARGLGMVYTVIQCKESRSLPDLLYVSKMWTAVQQEEWRAMKPVVRLDRIASSHGWIRDDVLVLPFYLREARYMSPGITFLNSQHPYLIRLPDDRGPAPPSHVKSEPTQSPPPPPRSDNGGSLDVERYRVDGLRGILNELEAVYESATETFVIKFEMFNIWVGQVADRT</sequence>
<proteinExistence type="predicted"/>
<organism evidence="2 3">
    <name type="scientific">Exophiala xenobiotica</name>
    <dbReference type="NCBI Taxonomy" id="348802"/>
    <lineage>
        <taxon>Eukaryota</taxon>
        <taxon>Fungi</taxon>
        <taxon>Dikarya</taxon>
        <taxon>Ascomycota</taxon>
        <taxon>Pezizomycotina</taxon>
        <taxon>Eurotiomycetes</taxon>
        <taxon>Chaetothyriomycetidae</taxon>
        <taxon>Chaetothyriales</taxon>
        <taxon>Herpotrichiellaceae</taxon>
        <taxon>Exophiala</taxon>
    </lineage>
</organism>
<dbReference type="Proteomes" id="UP000054342">
    <property type="component" value="Unassembled WGS sequence"/>
</dbReference>
<accession>A0A0D2EVT7</accession>
<evidence type="ECO:0000313" key="3">
    <source>
        <dbReference type="Proteomes" id="UP000054342"/>
    </source>
</evidence>
<gene>
    <name evidence="2" type="ORF">PV05_03378</name>
</gene>
<dbReference type="EMBL" id="KN847318">
    <property type="protein sequence ID" value="KIW58885.1"/>
    <property type="molecule type" value="Genomic_DNA"/>
</dbReference>
<evidence type="ECO:0000313" key="2">
    <source>
        <dbReference type="EMBL" id="KIW58885.1"/>
    </source>
</evidence>
<dbReference type="GeneID" id="25325286"/>
<dbReference type="RefSeq" id="XP_013319469.1">
    <property type="nucleotide sequence ID" value="XM_013464015.1"/>
</dbReference>
<dbReference type="HOGENOM" id="CLU_1315251_0_0_1"/>
<keyword evidence="3" id="KW-1185">Reference proteome</keyword>
<dbReference type="AlphaFoldDB" id="A0A0D2EVT7"/>